<dbReference type="SUPFAM" id="SSF159468">
    <property type="entry name" value="AtpF-like"/>
    <property type="match status" value="1"/>
</dbReference>
<dbReference type="Proteomes" id="UP000095094">
    <property type="component" value="Unassembled WGS sequence"/>
</dbReference>
<evidence type="ECO:0000313" key="6">
    <source>
        <dbReference type="Proteomes" id="UP000095094"/>
    </source>
</evidence>
<keyword evidence="2 4" id="KW-0813">Transport</keyword>
<organism evidence="5 6">
    <name type="scientific">Enterococcus termitis</name>
    <dbReference type="NCBI Taxonomy" id="332950"/>
    <lineage>
        <taxon>Bacteria</taxon>
        <taxon>Bacillati</taxon>
        <taxon>Bacillota</taxon>
        <taxon>Bacilli</taxon>
        <taxon>Lactobacillales</taxon>
        <taxon>Enterococcaceae</taxon>
        <taxon>Enterococcus</taxon>
    </lineage>
</organism>
<comment type="similarity">
    <text evidence="1 4">Belongs to the V-ATPase F subunit family.</text>
</comment>
<dbReference type="GO" id="GO:0046933">
    <property type="term" value="F:proton-transporting ATP synthase activity, rotational mechanism"/>
    <property type="evidence" value="ECO:0007669"/>
    <property type="project" value="UniProtKB-UniRule"/>
</dbReference>
<evidence type="ECO:0000313" key="5">
    <source>
        <dbReference type="EMBL" id="OEG15756.1"/>
    </source>
</evidence>
<accession>A0A1E5GSW9</accession>
<reference evidence="6" key="1">
    <citation type="submission" date="2016-09" db="EMBL/GenBank/DDBJ databases">
        <authorList>
            <person name="Gulvik C.A."/>
        </authorList>
    </citation>
    <scope>NUCLEOTIDE SEQUENCE [LARGE SCALE GENOMIC DNA]</scope>
    <source>
        <strain evidence="6">LMG 8895</strain>
    </source>
</reference>
<evidence type="ECO:0000256" key="2">
    <source>
        <dbReference type="ARBA" id="ARBA00022448"/>
    </source>
</evidence>
<gene>
    <name evidence="4" type="primary">atpF</name>
    <name evidence="5" type="ORF">BCR25_18585</name>
</gene>
<comment type="function">
    <text evidence="4">Produces ATP from ADP in the presence of a proton gradient across the membrane.</text>
</comment>
<dbReference type="HAMAP" id="MF_00312">
    <property type="entry name" value="ATP_synth_F_arch"/>
    <property type="match status" value="1"/>
</dbReference>
<keyword evidence="4" id="KW-0375">Hydrogen ion transport</keyword>
<dbReference type="RefSeq" id="WP_069663411.1">
    <property type="nucleotide sequence ID" value="NZ_JBHUJJ010000001.1"/>
</dbReference>
<dbReference type="Pfam" id="PF01990">
    <property type="entry name" value="ATP-synt_F"/>
    <property type="match status" value="1"/>
</dbReference>
<dbReference type="GO" id="GO:0046961">
    <property type="term" value="F:proton-transporting ATPase activity, rotational mechanism"/>
    <property type="evidence" value="ECO:0007669"/>
    <property type="project" value="InterPro"/>
</dbReference>
<dbReference type="OrthoDB" id="5311at2"/>
<sequence length="103" mass="11543">MAYKIGVIGDRDSVMPFKLFGFEVVYAHSAKQVRETIETMAKEQFGVIFITEDASEWVVETIERYKSEVTPAIILIPSHNGTKGIGLKEIQDNVERAVGQNIL</sequence>
<evidence type="ECO:0000256" key="1">
    <source>
        <dbReference type="ARBA" id="ARBA00010148"/>
    </source>
</evidence>
<keyword evidence="6" id="KW-1185">Reference proteome</keyword>
<evidence type="ECO:0000256" key="3">
    <source>
        <dbReference type="ARBA" id="ARBA00023065"/>
    </source>
</evidence>
<name>A0A1E5GSW9_9ENTE</name>
<proteinExistence type="inferred from homology"/>
<dbReference type="GO" id="GO:0005524">
    <property type="term" value="F:ATP binding"/>
    <property type="evidence" value="ECO:0007669"/>
    <property type="project" value="UniProtKB-UniRule"/>
</dbReference>
<dbReference type="AlphaFoldDB" id="A0A1E5GSW9"/>
<protein>
    <recommendedName>
        <fullName evidence="4">V-type ATP synthase subunit F</fullName>
    </recommendedName>
    <alternativeName>
        <fullName evidence="4">V-ATPase subunit F</fullName>
    </alternativeName>
</protein>
<comment type="caution">
    <text evidence="5">The sequence shown here is derived from an EMBL/GenBank/DDBJ whole genome shotgun (WGS) entry which is preliminary data.</text>
</comment>
<dbReference type="InterPro" id="IPR036906">
    <property type="entry name" value="ATPase_V1_fsu_sf"/>
</dbReference>
<dbReference type="InterPro" id="IPR022944">
    <property type="entry name" value="ATPase_V1-cplx_fsu_bac/arc"/>
</dbReference>
<dbReference type="EMBL" id="MIJY01000014">
    <property type="protein sequence ID" value="OEG15756.1"/>
    <property type="molecule type" value="Genomic_DNA"/>
</dbReference>
<keyword evidence="4" id="KW-0066">ATP synthesis</keyword>
<dbReference type="NCBIfam" id="NF002384">
    <property type="entry name" value="PRK01395.1"/>
    <property type="match status" value="1"/>
</dbReference>
<dbReference type="InterPro" id="IPR008218">
    <property type="entry name" value="ATPase_V1-cplx_f_g_su"/>
</dbReference>
<dbReference type="GO" id="GO:0042777">
    <property type="term" value="P:proton motive force-driven plasma membrane ATP synthesis"/>
    <property type="evidence" value="ECO:0007669"/>
    <property type="project" value="UniProtKB-UniRule"/>
</dbReference>
<evidence type="ECO:0000256" key="4">
    <source>
        <dbReference type="HAMAP-Rule" id="MF_00312"/>
    </source>
</evidence>
<dbReference type="Gene3D" id="3.40.50.10580">
    <property type="entry name" value="ATPase, V1 complex, subunit F"/>
    <property type="match status" value="1"/>
</dbReference>
<keyword evidence="3 4" id="KW-0406">Ion transport</keyword>